<feature type="transmembrane region" description="Helical" evidence="6">
    <location>
        <begin position="52"/>
        <end position="72"/>
    </location>
</feature>
<evidence type="ECO:0000313" key="9">
    <source>
        <dbReference type="Proteomes" id="UP001461498"/>
    </source>
</evidence>
<evidence type="ECO:0000256" key="4">
    <source>
        <dbReference type="ARBA" id="ARBA00022989"/>
    </source>
</evidence>
<feature type="transmembrane region" description="Helical" evidence="6">
    <location>
        <begin position="93"/>
        <end position="115"/>
    </location>
</feature>
<keyword evidence="9" id="KW-1185">Reference proteome</keyword>
<accession>A0AAW1D1J8</accession>
<organism evidence="8 9">
    <name type="scientific">Rhynocoris fuscipes</name>
    <dbReference type="NCBI Taxonomy" id="488301"/>
    <lineage>
        <taxon>Eukaryota</taxon>
        <taxon>Metazoa</taxon>
        <taxon>Ecdysozoa</taxon>
        <taxon>Arthropoda</taxon>
        <taxon>Hexapoda</taxon>
        <taxon>Insecta</taxon>
        <taxon>Pterygota</taxon>
        <taxon>Neoptera</taxon>
        <taxon>Paraneoptera</taxon>
        <taxon>Hemiptera</taxon>
        <taxon>Heteroptera</taxon>
        <taxon>Panheteroptera</taxon>
        <taxon>Cimicomorpha</taxon>
        <taxon>Reduviidae</taxon>
        <taxon>Harpactorinae</taxon>
        <taxon>Harpactorini</taxon>
        <taxon>Rhynocoris</taxon>
    </lineage>
</organism>
<keyword evidence="5 6" id="KW-0472">Membrane</keyword>
<feature type="transmembrane region" description="Helical" evidence="6">
    <location>
        <begin position="209"/>
        <end position="233"/>
    </location>
</feature>
<evidence type="ECO:0000256" key="6">
    <source>
        <dbReference type="SAM" id="Phobius"/>
    </source>
</evidence>
<dbReference type="InterPro" id="IPR050911">
    <property type="entry name" value="DRAM/TMEM150_Autophagy_Mod"/>
</dbReference>
<dbReference type="EMBL" id="JAPXFL010000007">
    <property type="protein sequence ID" value="KAK9504125.1"/>
    <property type="molecule type" value="Genomic_DNA"/>
</dbReference>
<evidence type="ECO:0000256" key="2">
    <source>
        <dbReference type="ARBA" id="ARBA00006565"/>
    </source>
</evidence>
<dbReference type="Proteomes" id="UP001461498">
    <property type="component" value="Unassembled WGS sequence"/>
</dbReference>
<feature type="transmembrane region" description="Helical" evidence="6">
    <location>
        <begin position="121"/>
        <end position="141"/>
    </location>
</feature>
<evidence type="ECO:0000313" key="8">
    <source>
        <dbReference type="EMBL" id="KAK9504125.1"/>
    </source>
</evidence>
<sequence length="269" mass="29854">MAELLHFIPIIICLAFPATFVITYIWAVLNKHVYPLLPNISDTGSLPPESCLFSMMLNLTAALLLFSLYIRHKEVIVILRAKNIVDTAPFTPLLNRIATIFGLVACVALDITANFQVTNVFAVHGLGAIICFVCSAVYILLQAVLTFMIVPHINSIIMVIIRALLGVCVVIFTISSIVTDTIALKQFSSAPVNHSQILHWTPDLPGWKLHVTASICEWILVITLALFILSLYWDFRKISLTEPELVMYAEPQPLPVQAKSFKNLNAIIS</sequence>
<name>A0AAW1D1J8_9HEMI</name>
<evidence type="ECO:0000256" key="5">
    <source>
        <dbReference type="ARBA" id="ARBA00023136"/>
    </source>
</evidence>
<feature type="domain" description="CWH43-like N-terminal" evidence="7">
    <location>
        <begin position="6"/>
        <end position="237"/>
    </location>
</feature>
<comment type="subcellular location">
    <subcellularLocation>
        <location evidence="1">Endomembrane system</location>
        <topology evidence="1">Multi-pass membrane protein</topology>
    </subcellularLocation>
</comment>
<dbReference type="AlphaFoldDB" id="A0AAW1D1J8"/>
<comment type="similarity">
    <text evidence="2">Belongs to the DRAM/TMEM150 family.</text>
</comment>
<keyword evidence="4 6" id="KW-1133">Transmembrane helix</keyword>
<dbReference type="GO" id="GO:0012505">
    <property type="term" value="C:endomembrane system"/>
    <property type="evidence" value="ECO:0007669"/>
    <property type="project" value="UniProtKB-SubCell"/>
</dbReference>
<feature type="transmembrane region" description="Helical" evidence="6">
    <location>
        <begin position="7"/>
        <end position="29"/>
    </location>
</feature>
<dbReference type="InterPro" id="IPR019402">
    <property type="entry name" value="CWH43_N"/>
</dbReference>
<gene>
    <name evidence="8" type="ORF">O3M35_010529</name>
</gene>
<evidence type="ECO:0000256" key="1">
    <source>
        <dbReference type="ARBA" id="ARBA00004127"/>
    </source>
</evidence>
<evidence type="ECO:0000256" key="3">
    <source>
        <dbReference type="ARBA" id="ARBA00022692"/>
    </source>
</evidence>
<dbReference type="PANTHER" id="PTHR21324">
    <property type="entry name" value="FASTING-INDUCIBLE INTEGRAL MEMBRANE PROTEIN TM6P1-RELATED"/>
    <property type="match status" value="1"/>
</dbReference>
<protein>
    <recommendedName>
        <fullName evidence="7">CWH43-like N-terminal domain-containing protein</fullName>
    </recommendedName>
</protein>
<feature type="transmembrane region" description="Helical" evidence="6">
    <location>
        <begin position="153"/>
        <end position="178"/>
    </location>
</feature>
<keyword evidence="3 6" id="KW-0812">Transmembrane</keyword>
<dbReference type="Pfam" id="PF10277">
    <property type="entry name" value="Frag1"/>
    <property type="match status" value="1"/>
</dbReference>
<comment type="caution">
    <text evidence="8">The sequence shown here is derived from an EMBL/GenBank/DDBJ whole genome shotgun (WGS) entry which is preliminary data.</text>
</comment>
<evidence type="ECO:0000259" key="7">
    <source>
        <dbReference type="Pfam" id="PF10277"/>
    </source>
</evidence>
<reference evidence="8 9" key="1">
    <citation type="submission" date="2022-12" db="EMBL/GenBank/DDBJ databases">
        <title>Chromosome-level genome assembly of true bugs.</title>
        <authorList>
            <person name="Ma L."/>
            <person name="Li H."/>
        </authorList>
    </citation>
    <scope>NUCLEOTIDE SEQUENCE [LARGE SCALE GENOMIC DNA]</scope>
    <source>
        <strain evidence="8">Lab_2022b</strain>
    </source>
</reference>
<proteinExistence type="inferred from homology"/>
<dbReference type="PANTHER" id="PTHR21324:SF2">
    <property type="entry name" value="EG:22E5.9 PROTEIN"/>
    <property type="match status" value="1"/>
</dbReference>